<evidence type="ECO:0000313" key="6">
    <source>
        <dbReference type="WBParaSite" id="TTAC_0000688201-mRNA-1"/>
    </source>
</evidence>
<dbReference type="InterPro" id="IPR013126">
    <property type="entry name" value="Hsp_70_fam"/>
</dbReference>
<dbReference type="PANTHER" id="PTHR45639">
    <property type="entry name" value="HSC70CB, ISOFORM G-RELATED"/>
    <property type="match status" value="1"/>
</dbReference>
<reference evidence="4 5" key="2">
    <citation type="submission" date="2018-11" db="EMBL/GenBank/DDBJ databases">
        <authorList>
            <consortium name="Pathogen Informatics"/>
        </authorList>
    </citation>
    <scope>NUCLEOTIDE SEQUENCE [LARGE SCALE GENOMIC DNA]</scope>
</reference>
<reference evidence="6" key="1">
    <citation type="submission" date="2017-02" db="UniProtKB">
        <authorList>
            <consortium name="WormBaseParasite"/>
        </authorList>
    </citation>
    <scope>IDENTIFICATION</scope>
</reference>
<dbReference type="PANTHER" id="PTHR45639:SF34">
    <property type="entry name" value="CHAPERONE PROTEIN DNAK"/>
    <property type="match status" value="1"/>
</dbReference>
<dbReference type="Gene3D" id="2.60.34.10">
    <property type="entry name" value="Substrate Binding Domain Of DNAk, Chain A, domain 1"/>
    <property type="match status" value="1"/>
</dbReference>
<dbReference type="AlphaFoldDB" id="A0A0R3X135"/>
<keyword evidence="5" id="KW-1185">Reference proteome</keyword>
<evidence type="ECO:0000313" key="5">
    <source>
        <dbReference type="Proteomes" id="UP000274429"/>
    </source>
</evidence>
<dbReference type="GO" id="GO:0030968">
    <property type="term" value="P:endoplasmic reticulum unfolded protein response"/>
    <property type="evidence" value="ECO:0007669"/>
    <property type="project" value="TreeGrafter"/>
</dbReference>
<keyword evidence="3" id="KW-0067">ATP-binding</keyword>
<dbReference type="OrthoDB" id="6250378at2759"/>
<comment type="similarity">
    <text evidence="1">Belongs to the heat shock protein 70 family.</text>
</comment>
<dbReference type="GO" id="GO:0140662">
    <property type="term" value="F:ATP-dependent protein folding chaperone"/>
    <property type="evidence" value="ECO:0007669"/>
    <property type="project" value="InterPro"/>
</dbReference>
<protein>
    <submittedName>
        <fullName evidence="6">Heat shock 70 kDa protein 14</fullName>
    </submittedName>
</protein>
<dbReference type="InterPro" id="IPR029047">
    <property type="entry name" value="HSP70_peptide-bd_sf"/>
</dbReference>
<dbReference type="GO" id="GO:0005524">
    <property type="term" value="F:ATP binding"/>
    <property type="evidence" value="ECO:0007669"/>
    <property type="project" value="UniProtKB-KW"/>
</dbReference>
<evidence type="ECO:0000256" key="1">
    <source>
        <dbReference type="ARBA" id="ARBA00007381"/>
    </source>
</evidence>
<dbReference type="SUPFAM" id="SSF100920">
    <property type="entry name" value="Heat shock protein 70kD (HSP70), peptide-binding domain"/>
    <property type="match status" value="1"/>
</dbReference>
<dbReference type="Pfam" id="PF00012">
    <property type="entry name" value="HSP70"/>
    <property type="match status" value="1"/>
</dbReference>
<dbReference type="Gene3D" id="3.30.30.30">
    <property type="match status" value="1"/>
</dbReference>
<name>A0A0R3X135_HYDTA</name>
<keyword evidence="2" id="KW-0547">Nucleotide-binding</keyword>
<dbReference type="InterPro" id="IPR043129">
    <property type="entry name" value="ATPase_NBD"/>
</dbReference>
<organism evidence="6">
    <name type="scientific">Hydatigena taeniaeformis</name>
    <name type="common">Feline tapeworm</name>
    <name type="synonym">Taenia taeniaeformis</name>
    <dbReference type="NCBI Taxonomy" id="6205"/>
    <lineage>
        <taxon>Eukaryota</taxon>
        <taxon>Metazoa</taxon>
        <taxon>Spiralia</taxon>
        <taxon>Lophotrochozoa</taxon>
        <taxon>Platyhelminthes</taxon>
        <taxon>Cestoda</taxon>
        <taxon>Eucestoda</taxon>
        <taxon>Cyclophyllidea</taxon>
        <taxon>Taeniidae</taxon>
        <taxon>Hydatigera</taxon>
    </lineage>
</organism>
<dbReference type="STRING" id="6205.A0A0R3X135"/>
<evidence type="ECO:0000256" key="2">
    <source>
        <dbReference type="ARBA" id="ARBA00022741"/>
    </source>
</evidence>
<dbReference type="Gene3D" id="3.90.640.10">
    <property type="entry name" value="Actin, Chain A, domain 4"/>
    <property type="match status" value="1"/>
</dbReference>
<dbReference type="GO" id="GO:0034663">
    <property type="term" value="C:endoplasmic reticulum chaperone complex"/>
    <property type="evidence" value="ECO:0007669"/>
    <property type="project" value="TreeGrafter"/>
</dbReference>
<dbReference type="SUPFAM" id="SSF53067">
    <property type="entry name" value="Actin-like ATPase domain"/>
    <property type="match status" value="2"/>
</dbReference>
<dbReference type="Gene3D" id="3.30.420.40">
    <property type="match status" value="2"/>
</dbReference>
<evidence type="ECO:0000256" key="3">
    <source>
        <dbReference type="ARBA" id="ARBA00022840"/>
    </source>
</evidence>
<sequence>MYQNSRRLPPLAIDYGNTHCRCAIYDPITEEVTIFTDSSVSEYPCRCIHSYVAFNTDPPLVGNLAHAEVIRDPKNGVCSIKRLLGRRPSDVARLTGGLCCQFSACSNGRSEYLKCHDNQYLIEEIAAMLLSRLREMAEERMERRVDTTFITVPAFFNDAQREAIVNAAEIAGFYKVHLLNETTAASIAYATCNAAPMKDPKNVVFYDLGGGHVSALLCRITSTQCRVLATAGTIAMGGDNFDERIATKLAEEFARSRGIDVRENKQDFMRLRNACKRAKHILSYEQSATIKITGLGSSLTFSRSLARTELTSICWDLFESAVKPVSEVLEIANLSTNDVDDVVILGGASRMPQLQVLLRNIFHQRKLNKALHSEEAVVVGAAIYAAQMAKLSSSFLKVCDVLPHAISMEQSKGICHTLIGPNTPIPCVVRVVLHKSPASLESHLEVRLYEGERALASDNRYLGSFKVSKFQPLLSTATVELILTPSGILKVKQLDELLDVEKTGLSASMKSTVKKRFTNKVGGKGGVMMMKERRRYLEKLVCNLRLTTQTPDVHLNGEERDYIYSYAAFLFTWLAKHQRTTLTEVENKIREVTEMTSLVTSNFRPSQLWSPISPRQN</sequence>
<evidence type="ECO:0000313" key="4">
    <source>
        <dbReference type="EMBL" id="VDM31144.1"/>
    </source>
</evidence>
<accession>A0A0R3X135</accession>
<dbReference type="Proteomes" id="UP000274429">
    <property type="component" value="Unassembled WGS sequence"/>
</dbReference>
<gene>
    <name evidence="4" type="ORF">TTAC_LOCUS6867</name>
</gene>
<proteinExistence type="inferred from homology"/>
<dbReference type="PRINTS" id="PR00301">
    <property type="entry name" value="HEATSHOCK70"/>
</dbReference>
<dbReference type="FunFam" id="3.90.640.10:FF:000010">
    <property type="entry name" value="heat shock 70 kDa protein 14"/>
    <property type="match status" value="1"/>
</dbReference>
<dbReference type="EMBL" id="UYWX01020327">
    <property type="protein sequence ID" value="VDM31144.1"/>
    <property type="molecule type" value="Genomic_DNA"/>
</dbReference>
<dbReference type="WBParaSite" id="TTAC_0000688201-mRNA-1">
    <property type="protein sequence ID" value="TTAC_0000688201-mRNA-1"/>
    <property type="gene ID" value="TTAC_0000688201"/>
</dbReference>